<organism evidence="3 4">
    <name type="scientific">Actinocatenispora comari</name>
    <dbReference type="NCBI Taxonomy" id="2807577"/>
    <lineage>
        <taxon>Bacteria</taxon>
        <taxon>Bacillati</taxon>
        <taxon>Actinomycetota</taxon>
        <taxon>Actinomycetes</taxon>
        <taxon>Micromonosporales</taxon>
        <taxon>Micromonosporaceae</taxon>
        <taxon>Actinocatenispora</taxon>
    </lineage>
</organism>
<keyword evidence="1" id="KW-0812">Transmembrane</keyword>
<feature type="domain" description="SecDF P1 head subdomain" evidence="2">
    <location>
        <begin position="98"/>
        <end position="201"/>
    </location>
</feature>
<keyword evidence="4" id="KW-1185">Reference proteome</keyword>
<accession>A0A8J4ACV9</accession>
<name>A0A8J4ACV9_9ACTN</name>
<dbReference type="RefSeq" id="WP_207124175.1">
    <property type="nucleotide sequence ID" value="NZ_BOPO01000023.1"/>
</dbReference>
<feature type="transmembrane region" description="Helical" evidence="1">
    <location>
        <begin position="25"/>
        <end position="49"/>
    </location>
</feature>
<evidence type="ECO:0000259" key="2">
    <source>
        <dbReference type="Pfam" id="PF22599"/>
    </source>
</evidence>
<dbReference type="AlphaFoldDB" id="A0A8J4ACV9"/>
<evidence type="ECO:0000256" key="1">
    <source>
        <dbReference type="SAM" id="Phobius"/>
    </source>
</evidence>
<gene>
    <name evidence="3" type="ORF">NUM_16270</name>
</gene>
<reference evidence="4" key="1">
    <citation type="journal article" date="2021" name="Int. J. Syst. Evol. Microbiol.">
        <title>Actinocatenispora comari sp. nov., an endophytic actinomycete isolated from aerial parts of Comarum salesowianum.</title>
        <authorList>
            <person name="Oyunbileg N."/>
            <person name="Iizaka Y."/>
            <person name="Hamada M."/>
            <person name="Davaapurev B.O."/>
            <person name="Fukumoto A."/>
            <person name="Tsetseg B."/>
            <person name="Kato F."/>
            <person name="Tamura T."/>
            <person name="Batkhuu J."/>
            <person name="Anzai Y."/>
        </authorList>
    </citation>
    <scope>NUCLEOTIDE SEQUENCE [LARGE SCALE GENOMIC DNA]</scope>
    <source>
        <strain evidence="4">NUM-2625</strain>
    </source>
</reference>
<sequence length="203" mass="21109">MQPQPPDGVPAFTAPEPGTRRRVPAWLILVLVLGVVVVVGGAILAVVLVQRSSDDGTIGVGDHSGARTLDHFVGLRPVSSSHPAPCQGDELSGTDTSGKKLCYRVGAGMSLSAVRDLSLQPDTYGGGGVLIQISLRSDDGKRFADLTKKIATAAPPGNQLAIVVRDKVVSAPVVNEQITGGELQIAGRFDTDQATRLANQILT</sequence>
<dbReference type="Pfam" id="PF22599">
    <property type="entry name" value="SecDF_P1_head"/>
    <property type="match status" value="1"/>
</dbReference>
<dbReference type="Gene3D" id="3.30.1360.200">
    <property type="match status" value="1"/>
</dbReference>
<dbReference type="EMBL" id="BOPO01000023">
    <property type="protein sequence ID" value="GIL26373.1"/>
    <property type="molecule type" value="Genomic_DNA"/>
</dbReference>
<proteinExistence type="predicted"/>
<evidence type="ECO:0000313" key="4">
    <source>
        <dbReference type="Proteomes" id="UP000614996"/>
    </source>
</evidence>
<keyword evidence="1" id="KW-1133">Transmembrane helix</keyword>
<evidence type="ECO:0000313" key="3">
    <source>
        <dbReference type="EMBL" id="GIL26373.1"/>
    </source>
</evidence>
<protein>
    <recommendedName>
        <fullName evidence="2">SecDF P1 head subdomain domain-containing protein</fullName>
    </recommendedName>
</protein>
<keyword evidence="1" id="KW-0472">Membrane</keyword>
<dbReference type="InterPro" id="IPR054384">
    <property type="entry name" value="SecDF_P1_head"/>
</dbReference>
<comment type="caution">
    <text evidence="3">The sequence shown here is derived from an EMBL/GenBank/DDBJ whole genome shotgun (WGS) entry which is preliminary data.</text>
</comment>
<dbReference type="Proteomes" id="UP000614996">
    <property type="component" value="Unassembled WGS sequence"/>
</dbReference>